<dbReference type="PIRSF" id="PIRSF002419">
    <property type="entry name" value="Tetraspanin"/>
    <property type="match status" value="1"/>
</dbReference>
<dbReference type="Gene3D" id="1.10.1450.10">
    <property type="entry name" value="Tetraspanin"/>
    <property type="match status" value="1"/>
</dbReference>
<feature type="disulfide bond" evidence="6">
    <location>
        <begin position="146"/>
        <end position="167"/>
    </location>
</feature>
<dbReference type="InterPro" id="IPR018503">
    <property type="entry name" value="Tetraspanin_CS"/>
</dbReference>
<feature type="transmembrane region" description="Helical" evidence="7">
    <location>
        <begin position="83"/>
        <end position="107"/>
    </location>
</feature>
<dbReference type="InterPro" id="IPR008952">
    <property type="entry name" value="Tetraspanin_EC2_sf"/>
</dbReference>
<evidence type="ECO:0000313" key="8">
    <source>
        <dbReference type="EMBL" id="KDR06366.1"/>
    </source>
</evidence>
<evidence type="ECO:0000256" key="5">
    <source>
        <dbReference type="ARBA" id="ARBA00023136"/>
    </source>
</evidence>
<reference evidence="8 9" key="1">
    <citation type="journal article" date="2014" name="Nat. Commun.">
        <title>Molecular traces of alternative social organization in a termite genome.</title>
        <authorList>
            <person name="Terrapon N."/>
            <person name="Li C."/>
            <person name="Robertson H.M."/>
            <person name="Ji L."/>
            <person name="Meng X."/>
            <person name="Booth W."/>
            <person name="Chen Z."/>
            <person name="Childers C.P."/>
            <person name="Glastad K.M."/>
            <person name="Gokhale K."/>
            <person name="Gowin J."/>
            <person name="Gronenberg W."/>
            <person name="Hermansen R.A."/>
            <person name="Hu H."/>
            <person name="Hunt B.G."/>
            <person name="Huylmans A.K."/>
            <person name="Khalil S.M."/>
            <person name="Mitchell R.D."/>
            <person name="Munoz-Torres M.C."/>
            <person name="Mustard J.A."/>
            <person name="Pan H."/>
            <person name="Reese J.T."/>
            <person name="Scharf M.E."/>
            <person name="Sun F."/>
            <person name="Vogel H."/>
            <person name="Xiao J."/>
            <person name="Yang W."/>
            <person name="Yang Z."/>
            <person name="Yang Z."/>
            <person name="Zhou J."/>
            <person name="Zhu J."/>
            <person name="Brent C.S."/>
            <person name="Elsik C.G."/>
            <person name="Goodisman M.A."/>
            <person name="Liberles D.A."/>
            <person name="Roe R.M."/>
            <person name="Vargo E.L."/>
            <person name="Vilcinskas A."/>
            <person name="Wang J."/>
            <person name="Bornberg-Bauer E."/>
            <person name="Korb J."/>
            <person name="Zhang G."/>
            <person name="Liebig J."/>
        </authorList>
    </citation>
    <scope>NUCLEOTIDE SEQUENCE [LARGE SCALE GENOMIC DNA]</scope>
    <source>
        <tissue evidence="8">Whole organism</tissue>
    </source>
</reference>
<feature type="transmembrane region" description="Helical" evidence="7">
    <location>
        <begin position="55"/>
        <end position="76"/>
    </location>
</feature>
<evidence type="ECO:0000256" key="3">
    <source>
        <dbReference type="ARBA" id="ARBA00022692"/>
    </source>
</evidence>
<dbReference type="OrthoDB" id="10033535at2759"/>
<dbReference type="InterPro" id="IPR000301">
    <property type="entry name" value="Tetraspanin_animals"/>
</dbReference>
<evidence type="ECO:0000256" key="4">
    <source>
        <dbReference type="ARBA" id="ARBA00022989"/>
    </source>
</evidence>
<keyword evidence="6" id="KW-1015">Disulfide bond</keyword>
<gene>
    <name evidence="8" type="ORF">L798_04292</name>
</gene>
<evidence type="ECO:0000313" key="9">
    <source>
        <dbReference type="Proteomes" id="UP000027135"/>
    </source>
</evidence>
<dbReference type="InParanoid" id="A0A067QFM7"/>
<dbReference type="EMBL" id="KK853603">
    <property type="protein sequence ID" value="KDR06366.1"/>
    <property type="molecule type" value="Genomic_DNA"/>
</dbReference>
<keyword evidence="4 7" id="KW-1133">Transmembrane helix</keyword>
<evidence type="ECO:0000256" key="2">
    <source>
        <dbReference type="ARBA" id="ARBA00006840"/>
    </source>
</evidence>
<dbReference type="OMA" id="TGSANCI"/>
<keyword evidence="9" id="KW-1185">Reference proteome</keyword>
<comment type="subcellular location">
    <subcellularLocation>
        <location evidence="1 7">Membrane</location>
        <topology evidence="1 7">Multi-pass membrane protein</topology>
    </subcellularLocation>
</comment>
<dbReference type="SUPFAM" id="SSF48652">
    <property type="entry name" value="Tetraspanin"/>
    <property type="match status" value="1"/>
</dbReference>
<feature type="transmembrane region" description="Helical" evidence="7">
    <location>
        <begin position="12"/>
        <end position="35"/>
    </location>
</feature>
<dbReference type="Pfam" id="PF00335">
    <property type="entry name" value="Tetraspanin"/>
    <property type="match status" value="1"/>
</dbReference>
<keyword evidence="5 7" id="KW-0472">Membrane</keyword>
<dbReference type="eggNOG" id="KOG3882">
    <property type="taxonomic scope" value="Eukaryota"/>
</dbReference>
<dbReference type="PRINTS" id="PR00259">
    <property type="entry name" value="TMFOUR"/>
</dbReference>
<keyword evidence="3 7" id="KW-0812">Transmembrane</keyword>
<proteinExistence type="inferred from homology"/>
<dbReference type="FunCoup" id="A0A067QFM7">
    <property type="interactions" value="106"/>
</dbReference>
<dbReference type="STRING" id="136037.A0A067QFM7"/>
<dbReference type="CDD" id="cd03127">
    <property type="entry name" value="tetraspanin_LEL"/>
    <property type="match status" value="1"/>
</dbReference>
<dbReference type="PANTHER" id="PTHR19282">
    <property type="entry name" value="TETRASPANIN"/>
    <property type="match status" value="1"/>
</dbReference>
<comment type="similarity">
    <text evidence="2 7">Belongs to the tetraspanin (TM4SF) family.</text>
</comment>
<accession>A0A067QFM7</accession>
<evidence type="ECO:0000256" key="1">
    <source>
        <dbReference type="ARBA" id="ARBA00004141"/>
    </source>
</evidence>
<dbReference type="PANTHER" id="PTHR19282:SF456">
    <property type="entry name" value="CD63 MOLECULE"/>
    <property type="match status" value="1"/>
</dbReference>
<sequence>MNLSGGPACLKYLLFSFNLLFVITGVVVLCVGAVIQSYYHSYSYFLDDKFFSAPALLIAVGAIVLIVSFFGCCGAVKENHCMILTFSVLLLVVFILELSGGIAGYVLRDSARDFLKGKLNESMHKYDSSIETQEVWFGLQTTLKCCGNNNYTDWESVFHNTSLPLSCCPRSHGAVGTDECYINSTNIYEDGCLKKFGTYVMDHAATLGGAGIGIAFIQLLGVTLACLLARHIRRKYESVS</sequence>
<evidence type="ECO:0000256" key="7">
    <source>
        <dbReference type="RuleBase" id="RU361218"/>
    </source>
</evidence>
<dbReference type="PROSITE" id="PS00421">
    <property type="entry name" value="TM4_1"/>
    <property type="match status" value="1"/>
</dbReference>
<dbReference type="AlphaFoldDB" id="A0A067QFM7"/>
<feature type="transmembrane region" description="Helical" evidence="7">
    <location>
        <begin position="204"/>
        <end position="228"/>
    </location>
</feature>
<dbReference type="GO" id="GO:0005886">
    <property type="term" value="C:plasma membrane"/>
    <property type="evidence" value="ECO:0007669"/>
    <property type="project" value="TreeGrafter"/>
</dbReference>
<name>A0A067QFM7_ZOONE</name>
<dbReference type="InterPro" id="IPR018499">
    <property type="entry name" value="Tetraspanin/Peripherin"/>
</dbReference>
<organism evidence="8 9">
    <name type="scientific">Zootermopsis nevadensis</name>
    <name type="common">Dampwood termite</name>
    <dbReference type="NCBI Taxonomy" id="136037"/>
    <lineage>
        <taxon>Eukaryota</taxon>
        <taxon>Metazoa</taxon>
        <taxon>Ecdysozoa</taxon>
        <taxon>Arthropoda</taxon>
        <taxon>Hexapoda</taxon>
        <taxon>Insecta</taxon>
        <taxon>Pterygota</taxon>
        <taxon>Neoptera</taxon>
        <taxon>Polyneoptera</taxon>
        <taxon>Dictyoptera</taxon>
        <taxon>Blattodea</taxon>
        <taxon>Blattoidea</taxon>
        <taxon>Termitoidae</taxon>
        <taxon>Termopsidae</taxon>
        <taxon>Zootermopsis</taxon>
    </lineage>
</organism>
<evidence type="ECO:0000256" key="6">
    <source>
        <dbReference type="PIRSR" id="PIRSR002419-1"/>
    </source>
</evidence>
<dbReference type="Proteomes" id="UP000027135">
    <property type="component" value="Unassembled WGS sequence"/>
</dbReference>
<protein>
    <recommendedName>
        <fullName evidence="7">Tetraspanin</fullName>
    </recommendedName>
</protein>